<accession>A0A653D5N0</accession>
<sequence length="239" mass="28366">MNIIITINPSLEMFDESQHALNFAAIAQEIVIVEKPVRLVRNRFSEMLEKKEIVPSVVQRVEPREDVDRLQKELQRCQEQIMELQLHIMHMETEYRMELERTVDQAAVGFRNIWESRLQRVQENAKNERQRLIDYYEEKIRHLPTDVIEISGSSSDEELDEKDNMLKDAEEFVRDLQSQMLQLREANNKLLIRNMQLEEENAKLEEQLLVYQQTLPLNTHHTDISDENSEEEGALNPFH</sequence>
<comment type="similarity">
    <text evidence="1">Belongs to the TRAFAC class myosin-kinesin ATPase superfamily. Kinesin family.</text>
</comment>
<evidence type="ECO:0000256" key="3">
    <source>
        <dbReference type="SAM" id="MobiDB-lite"/>
    </source>
</evidence>
<evidence type="ECO:0000313" key="6">
    <source>
        <dbReference type="Proteomes" id="UP000410492"/>
    </source>
</evidence>
<dbReference type="GO" id="GO:0003777">
    <property type="term" value="F:microtubule motor activity"/>
    <property type="evidence" value="ECO:0007669"/>
    <property type="project" value="InterPro"/>
</dbReference>
<name>A0A653D5N0_CALMS</name>
<dbReference type="PROSITE" id="PS50067">
    <property type="entry name" value="KINESIN_MOTOR_2"/>
    <property type="match status" value="1"/>
</dbReference>
<gene>
    <name evidence="5" type="ORF">CALMAC_LOCUS14658</name>
</gene>
<protein>
    <recommendedName>
        <fullName evidence="4">Kinesin motor domain-containing protein</fullName>
    </recommendedName>
</protein>
<dbReference type="EMBL" id="CAACVG010010301">
    <property type="protein sequence ID" value="VEN55492.1"/>
    <property type="molecule type" value="Genomic_DNA"/>
</dbReference>
<reference evidence="5 6" key="1">
    <citation type="submission" date="2019-01" db="EMBL/GenBank/DDBJ databases">
        <authorList>
            <person name="Sayadi A."/>
        </authorList>
    </citation>
    <scope>NUCLEOTIDE SEQUENCE [LARGE SCALE GENOMIC DNA]</scope>
</reference>
<feature type="coiled-coil region" evidence="2">
    <location>
        <begin position="67"/>
        <end position="214"/>
    </location>
</feature>
<evidence type="ECO:0000256" key="2">
    <source>
        <dbReference type="SAM" id="Coils"/>
    </source>
</evidence>
<dbReference type="GO" id="GO:0005524">
    <property type="term" value="F:ATP binding"/>
    <property type="evidence" value="ECO:0007669"/>
    <property type="project" value="InterPro"/>
</dbReference>
<evidence type="ECO:0000259" key="4">
    <source>
        <dbReference type="PROSITE" id="PS50067"/>
    </source>
</evidence>
<dbReference type="GO" id="GO:0008017">
    <property type="term" value="F:microtubule binding"/>
    <property type="evidence" value="ECO:0007669"/>
    <property type="project" value="InterPro"/>
</dbReference>
<comment type="caution">
    <text evidence="1">Lacks conserved residue(s) required for the propagation of feature annotation.</text>
</comment>
<organism evidence="5 6">
    <name type="scientific">Callosobruchus maculatus</name>
    <name type="common">Southern cowpea weevil</name>
    <name type="synonym">Pulse bruchid</name>
    <dbReference type="NCBI Taxonomy" id="64391"/>
    <lineage>
        <taxon>Eukaryota</taxon>
        <taxon>Metazoa</taxon>
        <taxon>Ecdysozoa</taxon>
        <taxon>Arthropoda</taxon>
        <taxon>Hexapoda</taxon>
        <taxon>Insecta</taxon>
        <taxon>Pterygota</taxon>
        <taxon>Neoptera</taxon>
        <taxon>Endopterygota</taxon>
        <taxon>Coleoptera</taxon>
        <taxon>Polyphaga</taxon>
        <taxon>Cucujiformia</taxon>
        <taxon>Chrysomeloidea</taxon>
        <taxon>Chrysomelidae</taxon>
        <taxon>Bruchinae</taxon>
        <taxon>Bruchini</taxon>
        <taxon>Callosobruchus</taxon>
    </lineage>
</organism>
<dbReference type="Proteomes" id="UP000410492">
    <property type="component" value="Unassembled WGS sequence"/>
</dbReference>
<feature type="region of interest" description="Disordered" evidence="3">
    <location>
        <begin position="220"/>
        <end position="239"/>
    </location>
</feature>
<feature type="domain" description="Kinesin motor" evidence="4">
    <location>
        <begin position="1"/>
        <end position="30"/>
    </location>
</feature>
<evidence type="ECO:0000313" key="5">
    <source>
        <dbReference type="EMBL" id="VEN55492.1"/>
    </source>
</evidence>
<dbReference type="OrthoDB" id="6784479at2759"/>
<dbReference type="GO" id="GO:0007018">
    <property type="term" value="P:microtubule-based movement"/>
    <property type="evidence" value="ECO:0007669"/>
    <property type="project" value="InterPro"/>
</dbReference>
<dbReference type="AlphaFoldDB" id="A0A653D5N0"/>
<dbReference type="InterPro" id="IPR001752">
    <property type="entry name" value="Kinesin_motor_dom"/>
</dbReference>
<proteinExistence type="inferred from homology"/>
<keyword evidence="6" id="KW-1185">Reference proteome</keyword>
<keyword evidence="2" id="KW-0175">Coiled coil</keyword>
<evidence type="ECO:0000256" key="1">
    <source>
        <dbReference type="PROSITE-ProRule" id="PRU00283"/>
    </source>
</evidence>